<dbReference type="InterPro" id="IPR020946">
    <property type="entry name" value="Flavin_mOase-like"/>
</dbReference>
<organism evidence="6 7">
    <name type="scientific">Lachnellula suecica</name>
    <dbReference type="NCBI Taxonomy" id="602035"/>
    <lineage>
        <taxon>Eukaryota</taxon>
        <taxon>Fungi</taxon>
        <taxon>Dikarya</taxon>
        <taxon>Ascomycota</taxon>
        <taxon>Pezizomycotina</taxon>
        <taxon>Leotiomycetes</taxon>
        <taxon>Helotiales</taxon>
        <taxon>Lachnaceae</taxon>
        <taxon>Lachnellula</taxon>
    </lineage>
</organism>
<dbReference type="Proteomes" id="UP000469558">
    <property type="component" value="Unassembled WGS sequence"/>
</dbReference>
<dbReference type="PRINTS" id="PR00370">
    <property type="entry name" value="FMOXYGENASE"/>
</dbReference>
<dbReference type="OrthoDB" id="66881at2759"/>
<evidence type="ECO:0000256" key="5">
    <source>
        <dbReference type="ARBA" id="ARBA00023002"/>
    </source>
</evidence>
<keyword evidence="4" id="KW-0521">NADP</keyword>
<evidence type="ECO:0000256" key="1">
    <source>
        <dbReference type="ARBA" id="ARBA00009183"/>
    </source>
</evidence>
<reference evidence="6 7" key="1">
    <citation type="submission" date="2018-05" db="EMBL/GenBank/DDBJ databases">
        <title>Genome sequencing and assembly of the regulated plant pathogen Lachnellula willkommii and related sister species for the development of diagnostic species identification markers.</title>
        <authorList>
            <person name="Giroux E."/>
            <person name="Bilodeau G."/>
        </authorList>
    </citation>
    <scope>NUCLEOTIDE SEQUENCE [LARGE SCALE GENOMIC DNA]</scope>
    <source>
        <strain evidence="6 7">CBS 268.59</strain>
    </source>
</reference>
<proteinExistence type="inferred from homology"/>
<keyword evidence="7" id="KW-1185">Reference proteome</keyword>
<keyword evidence="6" id="KW-0503">Monooxygenase</keyword>
<dbReference type="Gene3D" id="3.50.50.60">
    <property type="entry name" value="FAD/NAD(P)-binding domain"/>
    <property type="match status" value="2"/>
</dbReference>
<dbReference type="EMBL" id="QGMK01000499">
    <property type="protein sequence ID" value="TVY81335.1"/>
    <property type="molecule type" value="Genomic_DNA"/>
</dbReference>
<dbReference type="GO" id="GO:0050661">
    <property type="term" value="F:NADP binding"/>
    <property type="evidence" value="ECO:0007669"/>
    <property type="project" value="InterPro"/>
</dbReference>
<comment type="similarity">
    <text evidence="1">Belongs to the FMO family.</text>
</comment>
<keyword evidence="5" id="KW-0560">Oxidoreductase</keyword>
<sequence length="474" mass="53939">MEYSDFPYPKNTPLFPKNTVVANYLRSYARELEERGSIRYDTKVNMVKLRRHKGNDNMWEVVCEHTGSKAVTLEYYHSVVVASGFFTKPRVPPVFQFKPHSAIDIIHSMHYRLEEQFRGKKVLIVGKGPSYWDMSIAISKVSDGPVLVSVRDPDNKFVPSQGPASQRVVSEVAKLSAANRKVEFVSNPEEEVDIILLCTGYTYDFTMIPCVQTSNDDKRVLSLYEHMIFIDEKSDPTVPEDLRKIPIKSVLGPQKFPGRSTLAFVGLPTMDSAFLVAEAQSAFIARFLSGRLYKTVPELKEARDAQAREFNKAVATGKRTLEEFHVLNYPNDAEYVDKLFAECLKAENPAHMGIGKLPIFHSPELHWVRTPNFPDGGIGSIRDRFNELNIRGGSSFPTVESLGFNFDDSAKGVKRDGQTIMAALQTLMEEKRSKWTEDYKAWEKASDEWHTRWVEKAIEFRDWQLAKDFSSVSI</sequence>
<gene>
    <name evidence="6" type="primary">FMOGS-OX4</name>
    <name evidence="6" type="ORF">LSUE1_G004237</name>
</gene>
<evidence type="ECO:0000256" key="4">
    <source>
        <dbReference type="ARBA" id="ARBA00022857"/>
    </source>
</evidence>
<accession>A0A8T9C6N0</accession>
<dbReference type="AlphaFoldDB" id="A0A8T9C6N0"/>
<dbReference type="GO" id="GO:0050660">
    <property type="term" value="F:flavin adenine dinucleotide binding"/>
    <property type="evidence" value="ECO:0007669"/>
    <property type="project" value="InterPro"/>
</dbReference>
<keyword evidence="2" id="KW-0285">Flavoprotein</keyword>
<dbReference type="Pfam" id="PF00743">
    <property type="entry name" value="FMO-like"/>
    <property type="match status" value="1"/>
</dbReference>
<evidence type="ECO:0000313" key="7">
    <source>
        <dbReference type="Proteomes" id="UP000469558"/>
    </source>
</evidence>
<evidence type="ECO:0000313" key="6">
    <source>
        <dbReference type="EMBL" id="TVY81335.1"/>
    </source>
</evidence>
<dbReference type="GO" id="GO:0004499">
    <property type="term" value="F:N,N-dimethylaniline monooxygenase activity"/>
    <property type="evidence" value="ECO:0007669"/>
    <property type="project" value="InterPro"/>
</dbReference>
<comment type="caution">
    <text evidence="6">The sequence shown here is derived from an EMBL/GenBank/DDBJ whole genome shotgun (WGS) entry which is preliminary data.</text>
</comment>
<evidence type="ECO:0000256" key="3">
    <source>
        <dbReference type="ARBA" id="ARBA00022827"/>
    </source>
</evidence>
<dbReference type="InterPro" id="IPR050346">
    <property type="entry name" value="FMO-like"/>
</dbReference>
<dbReference type="PANTHER" id="PTHR23023">
    <property type="entry name" value="DIMETHYLANILINE MONOOXYGENASE"/>
    <property type="match status" value="1"/>
</dbReference>
<dbReference type="InterPro" id="IPR000960">
    <property type="entry name" value="Flavin_mOase"/>
</dbReference>
<dbReference type="InterPro" id="IPR036188">
    <property type="entry name" value="FAD/NAD-bd_sf"/>
</dbReference>
<name>A0A8T9C6N0_9HELO</name>
<dbReference type="SUPFAM" id="SSF51905">
    <property type="entry name" value="FAD/NAD(P)-binding domain"/>
    <property type="match status" value="1"/>
</dbReference>
<evidence type="ECO:0000256" key="2">
    <source>
        <dbReference type="ARBA" id="ARBA00022630"/>
    </source>
</evidence>
<keyword evidence="3" id="KW-0274">FAD</keyword>
<protein>
    <submittedName>
        <fullName evidence="6">Flavin-containing monooxygenase FMO GS-OX4</fullName>
    </submittedName>
</protein>